<gene>
    <name evidence="1" type="ORF">E3N88_15786</name>
</gene>
<protein>
    <submittedName>
        <fullName evidence="1">Uncharacterized protein</fullName>
    </submittedName>
</protein>
<evidence type="ECO:0000313" key="1">
    <source>
        <dbReference type="EMBL" id="KAD5508083.1"/>
    </source>
</evidence>
<reference evidence="1 2" key="1">
    <citation type="submission" date="2019-05" db="EMBL/GenBank/DDBJ databases">
        <title>Mikania micrantha, genome provides insights into the molecular mechanism of rapid growth.</title>
        <authorList>
            <person name="Liu B."/>
        </authorList>
    </citation>
    <scope>NUCLEOTIDE SEQUENCE [LARGE SCALE GENOMIC DNA]</scope>
    <source>
        <strain evidence="1">NLD-2019</strain>
        <tissue evidence="1">Leaf</tissue>
    </source>
</reference>
<evidence type="ECO:0000313" key="2">
    <source>
        <dbReference type="Proteomes" id="UP000326396"/>
    </source>
</evidence>
<dbReference type="AlphaFoldDB" id="A0A5N6NZ56"/>
<proteinExistence type="predicted"/>
<dbReference type="Proteomes" id="UP000326396">
    <property type="component" value="Linkage Group LG16"/>
</dbReference>
<keyword evidence="2" id="KW-1185">Reference proteome</keyword>
<dbReference type="EMBL" id="SZYD01000008">
    <property type="protein sequence ID" value="KAD5508083.1"/>
    <property type="molecule type" value="Genomic_DNA"/>
</dbReference>
<sequence length="122" mass="13132">MVVSSFKCGLQASNLQTFKSWSFKRSSMASKEINQGVAGVSPGVGELLCALRADLDGRGAQIPPARIACRGCVGLGVPPGLNFKPNKLVLLFWAHSCSFLDHRTSFERRLDSIGQVLAIIDL</sequence>
<comment type="caution">
    <text evidence="1">The sequence shown here is derived from an EMBL/GenBank/DDBJ whole genome shotgun (WGS) entry which is preliminary data.</text>
</comment>
<organism evidence="1 2">
    <name type="scientific">Mikania micrantha</name>
    <name type="common">bitter vine</name>
    <dbReference type="NCBI Taxonomy" id="192012"/>
    <lineage>
        <taxon>Eukaryota</taxon>
        <taxon>Viridiplantae</taxon>
        <taxon>Streptophyta</taxon>
        <taxon>Embryophyta</taxon>
        <taxon>Tracheophyta</taxon>
        <taxon>Spermatophyta</taxon>
        <taxon>Magnoliopsida</taxon>
        <taxon>eudicotyledons</taxon>
        <taxon>Gunneridae</taxon>
        <taxon>Pentapetalae</taxon>
        <taxon>asterids</taxon>
        <taxon>campanulids</taxon>
        <taxon>Asterales</taxon>
        <taxon>Asteraceae</taxon>
        <taxon>Asteroideae</taxon>
        <taxon>Heliantheae alliance</taxon>
        <taxon>Eupatorieae</taxon>
        <taxon>Mikania</taxon>
    </lineage>
</organism>
<name>A0A5N6NZ56_9ASTR</name>
<accession>A0A5N6NZ56</accession>